<name>A0A163FWC0_DIDRA</name>
<proteinExistence type="predicted"/>
<accession>A0A163FWC0</accession>
<comment type="caution">
    <text evidence="1">The sequence shown here is derived from an EMBL/GenBank/DDBJ whole genome shotgun (WGS) entry which is preliminary data.</text>
</comment>
<reference evidence="1 2" key="1">
    <citation type="journal article" date="2016" name="Sci. Rep.">
        <title>Draft genome sequencing and secretome analysis of fungal phytopathogen Ascochyta rabiei provides insight into the necrotrophic effector repertoire.</title>
        <authorList>
            <person name="Verma S."/>
            <person name="Gazara R.K."/>
            <person name="Nizam S."/>
            <person name="Parween S."/>
            <person name="Chattopadhyay D."/>
            <person name="Verma P.K."/>
        </authorList>
    </citation>
    <scope>NUCLEOTIDE SEQUENCE [LARGE SCALE GENOMIC DNA]</scope>
    <source>
        <strain evidence="1 2">ArDII</strain>
    </source>
</reference>
<protein>
    <submittedName>
        <fullName evidence="1">Uncharacterized protein</fullName>
    </submittedName>
</protein>
<dbReference type="AlphaFoldDB" id="A0A163FWC0"/>
<keyword evidence="2" id="KW-1185">Reference proteome</keyword>
<dbReference type="Proteomes" id="UP000076837">
    <property type="component" value="Unassembled WGS sequence"/>
</dbReference>
<sequence>MRFTVQFRAVYAILVFFLTACTLALANPEIHATLSLDKLSQDDHSSQKPIAVLDAGLPNAFPAHQPMQAASDAVSAERPIGKMVVAVVVSGVLFGLGMGI</sequence>
<evidence type="ECO:0000313" key="1">
    <source>
        <dbReference type="EMBL" id="KZM24567.1"/>
    </source>
</evidence>
<evidence type="ECO:0000313" key="2">
    <source>
        <dbReference type="Proteomes" id="UP000076837"/>
    </source>
</evidence>
<dbReference type="PROSITE" id="PS51257">
    <property type="entry name" value="PROKAR_LIPOPROTEIN"/>
    <property type="match status" value="1"/>
</dbReference>
<organism evidence="1 2">
    <name type="scientific">Didymella rabiei</name>
    <name type="common">Chickpea ascochyta blight fungus</name>
    <name type="synonym">Mycosphaerella rabiei</name>
    <dbReference type="NCBI Taxonomy" id="5454"/>
    <lineage>
        <taxon>Eukaryota</taxon>
        <taxon>Fungi</taxon>
        <taxon>Dikarya</taxon>
        <taxon>Ascomycota</taxon>
        <taxon>Pezizomycotina</taxon>
        <taxon>Dothideomycetes</taxon>
        <taxon>Pleosporomycetidae</taxon>
        <taxon>Pleosporales</taxon>
        <taxon>Pleosporineae</taxon>
        <taxon>Didymellaceae</taxon>
        <taxon>Ascochyta</taxon>
    </lineage>
</organism>
<gene>
    <name evidence="1" type="ORF">ST47_g4263</name>
</gene>
<dbReference type="EMBL" id="JYNV01000155">
    <property type="protein sequence ID" value="KZM24567.1"/>
    <property type="molecule type" value="Genomic_DNA"/>
</dbReference>
<dbReference type="OrthoDB" id="10577605at2759"/>